<comment type="cofactor">
    <cofactor evidence="1">
        <name>a metal cation</name>
        <dbReference type="ChEBI" id="CHEBI:25213"/>
    </cofactor>
</comment>
<dbReference type="Gene3D" id="3.30.360.10">
    <property type="entry name" value="Dihydrodipicolinate Reductase, domain 2"/>
    <property type="match status" value="1"/>
</dbReference>
<dbReference type="FunFam" id="3.30.360.10:FF:000005">
    <property type="entry name" value="Homoserine dehydrogenase"/>
    <property type="match status" value="1"/>
</dbReference>
<evidence type="ECO:0000256" key="17">
    <source>
        <dbReference type="RuleBase" id="RU004171"/>
    </source>
</evidence>
<dbReference type="Pfam" id="PF00742">
    <property type="entry name" value="Homoserine_dh"/>
    <property type="match status" value="1"/>
</dbReference>
<evidence type="ECO:0000256" key="13">
    <source>
        <dbReference type="ARBA" id="ARBA00048841"/>
    </source>
</evidence>
<evidence type="ECO:0000256" key="16">
    <source>
        <dbReference type="RuleBase" id="RU000579"/>
    </source>
</evidence>
<evidence type="ECO:0000256" key="4">
    <source>
        <dbReference type="ARBA" id="ARBA00006753"/>
    </source>
</evidence>
<evidence type="ECO:0000313" key="21">
    <source>
        <dbReference type="Proteomes" id="UP000441455"/>
    </source>
</evidence>
<evidence type="ECO:0000256" key="12">
    <source>
        <dbReference type="ARBA" id="ARBA00023167"/>
    </source>
</evidence>
<dbReference type="InterPro" id="IPR002912">
    <property type="entry name" value="ACT_dom"/>
</dbReference>
<dbReference type="Pfam" id="PF03447">
    <property type="entry name" value="NAD_binding_3"/>
    <property type="match status" value="1"/>
</dbReference>
<dbReference type="Pfam" id="PF01842">
    <property type="entry name" value="ACT"/>
    <property type="match status" value="1"/>
</dbReference>
<proteinExistence type="inferred from homology"/>
<dbReference type="NCBIfam" id="NF004976">
    <property type="entry name" value="PRK06349.1"/>
    <property type="match status" value="1"/>
</dbReference>
<dbReference type="InterPro" id="IPR016204">
    <property type="entry name" value="HDH"/>
</dbReference>
<dbReference type="OrthoDB" id="9808167at2"/>
<keyword evidence="7 16" id="KW-0028">Amino-acid biosynthesis</keyword>
<feature type="binding site" evidence="15">
    <location>
        <position position="109"/>
    </location>
    <ligand>
        <name>NADPH</name>
        <dbReference type="ChEBI" id="CHEBI:57783"/>
    </ligand>
</feature>
<reference evidence="20 21" key="1">
    <citation type="submission" date="2019-08" db="EMBL/GenBank/DDBJ databases">
        <title>In-depth cultivation of the pig gut microbiome towards novel bacterial diversity and tailored functional studies.</title>
        <authorList>
            <person name="Wylensek D."/>
            <person name="Hitch T.C.A."/>
            <person name="Clavel T."/>
        </authorList>
    </citation>
    <scope>NUCLEOTIDE SEQUENCE [LARGE SCALE GENOMIC DNA]</scope>
    <source>
        <strain evidence="20 21">WCA-389-WT-5B</strain>
    </source>
</reference>
<evidence type="ECO:0000256" key="11">
    <source>
        <dbReference type="ARBA" id="ARBA00023053"/>
    </source>
</evidence>
<gene>
    <name evidence="20" type="ORF">FX155_09440</name>
</gene>
<evidence type="ECO:0000256" key="7">
    <source>
        <dbReference type="ARBA" id="ARBA00022605"/>
    </source>
</evidence>
<dbReference type="GO" id="GO:0009086">
    <property type="term" value="P:methionine biosynthetic process"/>
    <property type="evidence" value="ECO:0007669"/>
    <property type="project" value="UniProtKB-KW"/>
</dbReference>
<dbReference type="EMBL" id="VULN01000014">
    <property type="protein sequence ID" value="MSS82814.1"/>
    <property type="molecule type" value="Genomic_DNA"/>
</dbReference>
<dbReference type="GO" id="GO:0004412">
    <property type="term" value="F:homoserine dehydrogenase activity"/>
    <property type="evidence" value="ECO:0007669"/>
    <property type="project" value="UniProtKB-EC"/>
</dbReference>
<organism evidence="20 21">
    <name type="scientific">Acidaminococcus fermentans</name>
    <dbReference type="NCBI Taxonomy" id="905"/>
    <lineage>
        <taxon>Bacteria</taxon>
        <taxon>Bacillati</taxon>
        <taxon>Bacillota</taxon>
        <taxon>Negativicutes</taxon>
        <taxon>Acidaminococcales</taxon>
        <taxon>Acidaminococcaceae</taxon>
        <taxon>Acidaminococcus</taxon>
    </lineage>
</organism>
<evidence type="ECO:0000256" key="10">
    <source>
        <dbReference type="ARBA" id="ARBA00023002"/>
    </source>
</evidence>
<evidence type="ECO:0000256" key="18">
    <source>
        <dbReference type="SAM" id="Phobius"/>
    </source>
</evidence>
<comment type="catalytic activity">
    <reaction evidence="13">
        <text>L-homoserine + NADP(+) = L-aspartate 4-semialdehyde + NADPH + H(+)</text>
        <dbReference type="Rhea" id="RHEA:15761"/>
        <dbReference type="ChEBI" id="CHEBI:15378"/>
        <dbReference type="ChEBI" id="CHEBI:57476"/>
        <dbReference type="ChEBI" id="CHEBI:57783"/>
        <dbReference type="ChEBI" id="CHEBI:58349"/>
        <dbReference type="ChEBI" id="CHEBI:537519"/>
        <dbReference type="EC" id="1.1.1.3"/>
    </reaction>
    <physiologicalReaction direction="right-to-left" evidence="13">
        <dbReference type="Rhea" id="RHEA:15763"/>
    </physiologicalReaction>
</comment>
<keyword evidence="11" id="KW-0915">Sodium</keyword>
<sequence>MAKNEQKKINIGLLGAGTVGGGVILVLNQNRPLITERVGAEICIKKVLARHPEKVRALDASLATTDKIEDIVNDPDIDIVVELMGREHPALEYMEAALKAGKNVVTANKDVVAVHGKELFELAAANHVDFLFEAAVAGGIPIIRPLKESLAANKISKIMGIINGTTNYMLTKMTQDHMDFAEVLKEAQDKGYAESDPTADVGGFDAARKIAILASIAFNSRVSLDDVYVEGIDKISSRDIEYADELGYVIKLLGIAKQKEGKGVSARVHPTMLRKDHPLATVNDVFNAVYVEGQPVGEAMFFGRGAGRMPTASAVCGDIIESTRNILAGCTGRVGCTCYEAKPMLPLEEIISPCYIRMLVEDQPGVWATIASAFGENKVSLKTVVQKRSLGTLAEIVVITYGVSEFALRKAADALSKLAVVARICNIIRVEDSTLD</sequence>
<feature type="binding site" evidence="15">
    <location>
        <begin position="14"/>
        <end position="21"/>
    </location>
    <ligand>
        <name>NADP(+)</name>
        <dbReference type="ChEBI" id="CHEBI:58349"/>
    </ligand>
</feature>
<comment type="similarity">
    <text evidence="4 17">Belongs to the homoserine dehydrogenase family.</text>
</comment>
<evidence type="ECO:0000256" key="2">
    <source>
        <dbReference type="ARBA" id="ARBA00005056"/>
    </source>
</evidence>
<comment type="caution">
    <text evidence="20">The sequence shown here is derived from an EMBL/GenBank/DDBJ whole genome shotgun (WGS) entry which is preliminary data.</text>
</comment>
<dbReference type="InterPro" id="IPR001342">
    <property type="entry name" value="HDH_cat"/>
</dbReference>
<keyword evidence="10 16" id="KW-0560">Oxidoreductase</keyword>
<keyword evidence="12 16" id="KW-0486">Methionine biosynthesis</keyword>
<dbReference type="InterPro" id="IPR036291">
    <property type="entry name" value="NAD(P)-bd_dom_sf"/>
</dbReference>
<dbReference type="GO" id="GO:0009088">
    <property type="term" value="P:threonine biosynthetic process"/>
    <property type="evidence" value="ECO:0007669"/>
    <property type="project" value="UniProtKB-UniPathway"/>
</dbReference>
<evidence type="ECO:0000256" key="9">
    <source>
        <dbReference type="ARBA" id="ARBA00022857"/>
    </source>
</evidence>
<dbReference type="AlphaFoldDB" id="A0A6N7VM82"/>
<dbReference type="EC" id="1.1.1.3" evidence="5 16"/>
<dbReference type="SUPFAM" id="SSF51735">
    <property type="entry name" value="NAD(P)-binding Rossmann-fold domains"/>
    <property type="match status" value="1"/>
</dbReference>
<dbReference type="Proteomes" id="UP000441455">
    <property type="component" value="Unassembled WGS sequence"/>
</dbReference>
<dbReference type="PIRSF" id="PIRSF000098">
    <property type="entry name" value="Homoser_dehydrog"/>
    <property type="match status" value="1"/>
</dbReference>
<dbReference type="GO" id="GO:0050661">
    <property type="term" value="F:NADP binding"/>
    <property type="evidence" value="ECO:0007669"/>
    <property type="project" value="InterPro"/>
</dbReference>
<dbReference type="PROSITE" id="PS51671">
    <property type="entry name" value="ACT"/>
    <property type="match status" value="1"/>
</dbReference>
<evidence type="ECO:0000256" key="1">
    <source>
        <dbReference type="ARBA" id="ARBA00001920"/>
    </source>
</evidence>
<feature type="domain" description="ACT" evidence="19">
    <location>
        <begin position="355"/>
        <end position="435"/>
    </location>
</feature>
<evidence type="ECO:0000256" key="14">
    <source>
        <dbReference type="PIRSR" id="PIRSR000098-1"/>
    </source>
</evidence>
<dbReference type="CDD" id="cd04881">
    <property type="entry name" value="ACT_HSDH-Hom"/>
    <property type="match status" value="1"/>
</dbReference>
<dbReference type="Gene3D" id="3.30.70.260">
    <property type="match status" value="1"/>
</dbReference>
<keyword evidence="18" id="KW-0812">Transmembrane</keyword>
<keyword evidence="18" id="KW-1133">Transmembrane helix</keyword>
<comment type="pathway">
    <text evidence="2 16">Amino-acid biosynthesis; L-threonine biosynthesis; L-threonine from L-aspartate: step 3/5.</text>
</comment>
<dbReference type="UniPathway" id="UPA00050">
    <property type="reaction ID" value="UER00063"/>
</dbReference>
<dbReference type="InterPro" id="IPR019811">
    <property type="entry name" value="HDH_CS"/>
</dbReference>
<dbReference type="SUPFAM" id="SSF55021">
    <property type="entry name" value="ACT-like"/>
    <property type="match status" value="1"/>
</dbReference>
<protein>
    <recommendedName>
        <fullName evidence="6 16">Homoserine dehydrogenase</fullName>
        <ecNumber evidence="5 16">1.1.1.3</ecNumber>
    </recommendedName>
</protein>
<evidence type="ECO:0000256" key="15">
    <source>
        <dbReference type="PIRSR" id="PIRSR000098-2"/>
    </source>
</evidence>
<dbReference type="Gene3D" id="3.40.50.720">
    <property type="entry name" value="NAD(P)-binding Rossmann-like Domain"/>
    <property type="match status" value="1"/>
</dbReference>
<evidence type="ECO:0000256" key="5">
    <source>
        <dbReference type="ARBA" id="ARBA00013213"/>
    </source>
</evidence>
<dbReference type="InterPro" id="IPR005106">
    <property type="entry name" value="Asp/hSer_DH_NAD-bd"/>
</dbReference>
<dbReference type="UniPathway" id="UPA00051">
    <property type="reaction ID" value="UER00465"/>
</dbReference>
<comment type="pathway">
    <text evidence="3 16">Amino-acid biosynthesis; L-methionine biosynthesis via de novo pathway; L-homoserine from L-aspartate: step 3/3.</text>
</comment>
<evidence type="ECO:0000313" key="20">
    <source>
        <dbReference type="EMBL" id="MSS82814.1"/>
    </source>
</evidence>
<dbReference type="PROSITE" id="PS01042">
    <property type="entry name" value="HOMOSER_DHGENASE"/>
    <property type="match status" value="1"/>
</dbReference>
<dbReference type="SUPFAM" id="SSF55347">
    <property type="entry name" value="Glyceraldehyde-3-phosphate dehydrogenase-like, C-terminal domain"/>
    <property type="match status" value="1"/>
</dbReference>
<dbReference type="RefSeq" id="WP_154488521.1">
    <property type="nucleotide sequence ID" value="NZ_CALEXD010000017.1"/>
</dbReference>
<evidence type="ECO:0000256" key="8">
    <source>
        <dbReference type="ARBA" id="ARBA00022697"/>
    </source>
</evidence>
<name>A0A6N7VM82_ACIFE</name>
<dbReference type="InterPro" id="IPR045865">
    <property type="entry name" value="ACT-like_dom_sf"/>
</dbReference>
<keyword evidence="9 15" id="KW-0521">NADP</keyword>
<evidence type="ECO:0000256" key="6">
    <source>
        <dbReference type="ARBA" id="ARBA00013376"/>
    </source>
</evidence>
<evidence type="ECO:0000256" key="3">
    <source>
        <dbReference type="ARBA" id="ARBA00005062"/>
    </source>
</evidence>
<evidence type="ECO:0000259" key="19">
    <source>
        <dbReference type="PROSITE" id="PS51671"/>
    </source>
</evidence>
<dbReference type="PANTHER" id="PTHR43331">
    <property type="entry name" value="HOMOSERINE DEHYDROGENASE"/>
    <property type="match status" value="1"/>
</dbReference>
<keyword evidence="18" id="KW-0472">Membrane</keyword>
<accession>A0A6N7VM82</accession>
<dbReference type="PANTHER" id="PTHR43331:SF1">
    <property type="entry name" value="HOMOSERINE DEHYDROGENASE"/>
    <property type="match status" value="1"/>
</dbReference>
<feature type="transmembrane region" description="Helical" evidence="18">
    <location>
        <begin position="9"/>
        <end position="27"/>
    </location>
</feature>
<feature type="active site" description="Proton donor" evidence="14">
    <location>
        <position position="209"/>
    </location>
</feature>
<feature type="binding site" evidence="15">
    <location>
        <position position="194"/>
    </location>
    <ligand>
        <name>L-homoserine</name>
        <dbReference type="ChEBI" id="CHEBI:57476"/>
    </ligand>
</feature>
<keyword evidence="8 16" id="KW-0791">Threonine biosynthesis</keyword>